<feature type="region of interest" description="Disordered" evidence="12">
    <location>
        <begin position="676"/>
        <end position="707"/>
    </location>
</feature>
<organism evidence="14 15">
    <name type="scientific">Acrasis kona</name>
    <dbReference type="NCBI Taxonomy" id="1008807"/>
    <lineage>
        <taxon>Eukaryota</taxon>
        <taxon>Discoba</taxon>
        <taxon>Heterolobosea</taxon>
        <taxon>Tetramitia</taxon>
        <taxon>Eutetramitia</taxon>
        <taxon>Acrasidae</taxon>
        <taxon>Acrasis</taxon>
    </lineage>
</organism>
<keyword evidence="3" id="KW-0723">Serine/threonine-protein kinase</keyword>
<reference evidence="14 15" key="1">
    <citation type="submission" date="2024-03" db="EMBL/GenBank/DDBJ databases">
        <title>The Acrasis kona genome and developmental transcriptomes reveal deep origins of eukaryotic multicellular pathways.</title>
        <authorList>
            <person name="Sheikh S."/>
            <person name="Fu C.-J."/>
            <person name="Brown M.W."/>
            <person name="Baldauf S.L."/>
        </authorList>
    </citation>
    <scope>NUCLEOTIDE SEQUENCE [LARGE SCALE GENOMIC DNA]</scope>
    <source>
        <strain evidence="14 15">ATCC MYA-3509</strain>
    </source>
</reference>
<dbReference type="InterPro" id="IPR000719">
    <property type="entry name" value="Prot_kinase_dom"/>
</dbReference>
<evidence type="ECO:0000256" key="3">
    <source>
        <dbReference type="ARBA" id="ARBA00022527"/>
    </source>
</evidence>
<keyword evidence="7 11" id="KW-0067">ATP-binding</keyword>
<evidence type="ECO:0000256" key="12">
    <source>
        <dbReference type="SAM" id="MobiDB-lite"/>
    </source>
</evidence>
<dbReference type="PROSITE" id="PS00107">
    <property type="entry name" value="PROTEIN_KINASE_ATP"/>
    <property type="match status" value="1"/>
</dbReference>
<dbReference type="EC" id="2.7.12.1" evidence="2"/>
<evidence type="ECO:0000256" key="5">
    <source>
        <dbReference type="ARBA" id="ARBA00022741"/>
    </source>
</evidence>
<evidence type="ECO:0000313" key="15">
    <source>
        <dbReference type="Proteomes" id="UP001431209"/>
    </source>
</evidence>
<gene>
    <name evidence="14" type="ORF">AKO1_012080</name>
</gene>
<feature type="compositionally biased region" description="Polar residues" evidence="12">
    <location>
        <begin position="23"/>
        <end position="34"/>
    </location>
</feature>
<comment type="catalytic activity">
    <reaction evidence="10">
        <text>L-tyrosyl-[protein] + ATP = O-phospho-L-tyrosyl-[protein] + ADP + H(+)</text>
        <dbReference type="Rhea" id="RHEA:10596"/>
        <dbReference type="Rhea" id="RHEA-COMP:10136"/>
        <dbReference type="Rhea" id="RHEA-COMP:20101"/>
        <dbReference type="ChEBI" id="CHEBI:15378"/>
        <dbReference type="ChEBI" id="CHEBI:30616"/>
        <dbReference type="ChEBI" id="CHEBI:46858"/>
        <dbReference type="ChEBI" id="CHEBI:61978"/>
        <dbReference type="ChEBI" id="CHEBI:456216"/>
        <dbReference type="EC" id="2.7.12.1"/>
    </reaction>
</comment>
<feature type="region of interest" description="Disordered" evidence="12">
    <location>
        <begin position="571"/>
        <end position="640"/>
    </location>
</feature>
<feature type="compositionally biased region" description="Polar residues" evidence="12">
    <location>
        <begin position="69"/>
        <end position="82"/>
    </location>
</feature>
<dbReference type="InterPro" id="IPR011009">
    <property type="entry name" value="Kinase-like_dom_sf"/>
</dbReference>
<dbReference type="InterPro" id="IPR008271">
    <property type="entry name" value="Ser/Thr_kinase_AS"/>
</dbReference>
<accession>A0AAW2ZD49</accession>
<dbReference type="AlphaFoldDB" id="A0AAW2ZD49"/>
<comment type="catalytic activity">
    <reaction evidence="8">
        <text>L-seryl-[protein] + ATP = O-phospho-L-seryl-[protein] + ADP + H(+)</text>
        <dbReference type="Rhea" id="RHEA:17989"/>
        <dbReference type="Rhea" id="RHEA-COMP:9863"/>
        <dbReference type="Rhea" id="RHEA-COMP:11604"/>
        <dbReference type="ChEBI" id="CHEBI:15378"/>
        <dbReference type="ChEBI" id="CHEBI:29999"/>
        <dbReference type="ChEBI" id="CHEBI:30616"/>
        <dbReference type="ChEBI" id="CHEBI:83421"/>
        <dbReference type="ChEBI" id="CHEBI:456216"/>
        <dbReference type="EC" id="2.7.12.1"/>
    </reaction>
</comment>
<dbReference type="Gene3D" id="3.30.10.30">
    <property type="entry name" value="DYRK"/>
    <property type="match status" value="1"/>
</dbReference>
<dbReference type="PANTHER" id="PTHR24058:SF22">
    <property type="entry name" value="DUAL SPECIFICITY TYROSINE-PHOSPHORYLATION-REGULATED KINASE 4"/>
    <property type="match status" value="1"/>
</dbReference>
<dbReference type="InterPro" id="IPR017441">
    <property type="entry name" value="Protein_kinase_ATP_BS"/>
</dbReference>
<feature type="compositionally biased region" description="Polar residues" evidence="12">
    <location>
        <begin position="1"/>
        <end position="15"/>
    </location>
</feature>
<evidence type="ECO:0000256" key="4">
    <source>
        <dbReference type="ARBA" id="ARBA00022679"/>
    </source>
</evidence>
<dbReference type="PROSITE" id="PS50011">
    <property type="entry name" value="PROTEIN_KINASE_DOM"/>
    <property type="match status" value="1"/>
</dbReference>
<keyword evidence="4" id="KW-0808">Transferase</keyword>
<evidence type="ECO:0000256" key="1">
    <source>
        <dbReference type="ARBA" id="ARBA00008867"/>
    </source>
</evidence>
<evidence type="ECO:0000256" key="7">
    <source>
        <dbReference type="ARBA" id="ARBA00022840"/>
    </source>
</evidence>
<feature type="compositionally biased region" description="Low complexity" evidence="12">
    <location>
        <begin position="615"/>
        <end position="625"/>
    </location>
</feature>
<evidence type="ECO:0000313" key="14">
    <source>
        <dbReference type="EMBL" id="KAL0486666.1"/>
    </source>
</evidence>
<evidence type="ECO:0000256" key="11">
    <source>
        <dbReference type="PROSITE-ProRule" id="PRU10141"/>
    </source>
</evidence>
<evidence type="ECO:0000256" key="8">
    <source>
        <dbReference type="ARBA" id="ARBA00049003"/>
    </source>
</evidence>
<feature type="compositionally biased region" description="Polar residues" evidence="12">
    <location>
        <begin position="105"/>
        <end position="118"/>
    </location>
</feature>
<evidence type="ECO:0000256" key="9">
    <source>
        <dbReference type="ARBA" id="ARBA00049308"/>
    </source>
</evidence>
<dbReference type="FunFam" id="1.10.510.10:FF:000112">
    <property type="entry name" value="Putative dual specificity tyrosine-phosphorylation-regulated kinase 2"/>
    <property type="match status" value="1"/>
</dbReference>
<dbReference type="SMART" id="SM00220">
    <property type="entry name" value="S_TKc"/>
    <property type="match status" value="1"/>
</dbReference>
<feature type="domain" description="Protein kinase" evidence="13">
    <location>
        <begin position="268"/>
        <end position="565"/>
    </location>
</feature>
<dbReference type="InterPro" id="IPR042521">
    <property type="entry name" value="DYRK"/>
</dbReference>
<feature type="region of interest" description="Disordered" evidence="12">
    <location>
        <begin position="1"/>
        <end position="121"/>
    </location>
</feature>
<comment type="caution">
    <text evidence="14">The sequence shown here is derived from an EMBL/GenBank/DDBJ whole genome shotgun (WGS) entry which is preliminary data.</text>
</comment>
<dbReference type="GO" id="GO:0005737">
    <property type="term" value="C:cytoplasm"/>
    <property type="evidence" value="ECO:0007669"/>
    <property type="project" value="TreeGrafter"/>
</dbReference>
<comment type="catalytic activity">
    <reaction evidence="9">
        <text>L-threonyl-[protein] + ATP = O-phospho-L-threonyl-[protein] + ADP + H(+)</text>
        <dbReference type="Rhea" id="RHEA:46608"/>
        <dbReference type="Rhea" id="RHEA-COMP:11060"/>
        <dbReference type="Rhea" id="RHEA-COMP:11605"/>
        <dbReference type="ChEBI" id="CHEBI:15378"/>
        <dbReference type="ChEBI" id="CHEBI:30013"/>
        <dbReference type="ChEBI" id="CHEBI:30616"/>
        <dbReference type="ChEBI" id="CHEBI:61977"/>
        <dbReference type="ChEBI" id="CHEBI:456216"/>
        <dbReference type="EC" id="2.7.12.1"/>
    </reaction>
</comment>
<dbReference type="Gene3D" id="1.10.510.10">
    <property type="entry name" value="Transferase(Phosphotransferase) domain 1"/>
    <property type="match status" value="1"/>
</dbReference>
<protein>
    <recommendedName>
        <fullName evidence="2">dual-specificity kinase</fullName>
        <ecNumber evidence="2">2.7.12.1</ecNumber>
    </recommendedName>
</protein>
<dbReference type="EMBL" id="JAOPGA020001253">
    <property type="protein sequence ID" value="KAL0486666.1"/>
    <property type="molecule type" value="Genomic_DNA"/>
</dbReference>
<dbReference type="PROSITE" id="PS00108">
    <property type="entry name" value="PROTEIN_KINASE_ST"/>
    <property type="match status" value="1"/>
</dbReference>
<feature type="region of interest" description="Disordered" evidence="12">
    <location>
        <begin position="161"/>
        <end position="195"/>
    </location>
</feature>
<feature type="binding site" evidence="11">
    <location>
        <position position="297"/>
    </location>
    <ligand>
        <name>ATP</name>
        <dbReference type="ChEBI" id="CHEBI:30616"/>
    </ligand>
</feature>
<name>A0AAW2ZD49_9EUKA</name>
<evidence type="ECO:0000259" key="13">
    <source>
        <dbReference type="PROSITE" id="PS50011"/>
    </source>
</evidence>
<dbReference type="CDD" id="cd14210">
    <property type="entry name" value="PKc_DYRK"/>
    <property type="match status" value="1"/>
</dbReference>
<dbReference type="InterPro" id="IPR050494">
    <property type="entry name" value="Ser_Thr_dual-spec_kinase"/>
</dbReference>
<dbReference type="PANTHER" id="PTHR24058">
    <property type="entry name" value="DUAL SPECIFICITY PROTEIN KINASE"/>
    <property type="match status" value="1"/>
</dbReference>
<dbReference type="GO" id="GO:0004674">
    <property type="term" value="F:protein serine/threonine kinase activity"/>
    <property type="evidence" value="ECO:0007669"/>
    <property type="project" value="UniProtKB-KW"/>
</dbReference>
<feature type="compositionally biased region" description="Polar residues" evidence="12">
    <location>
        <begin position="575"/>
        <end position="611"/>
    </location>
</feature>
<dbReference type="Gene3D" id="3.30.200.20">
    <property type="entry name" value="Phosphorylase Kinase, domain 1"/>
    <property type="match status" value="1"/>
</dbReference>
<dbReference type="SUPFAM" id="SSF56112">
    <property type="entry name" value="Protein kinase-like (PK-like)"/>
    <property type="match status" value="1"/>
</dbReference>
<feature type="compositionally biased region" description="Low complexity" evidence="12">
    <location>
        <begin position="676"/>
        <end position="688"/>
    </location>
</feature>
<evidence type="ECO:0000256" key="10">
    <source>
        <dbReference type="ARBA" id="ARBA00051680"/>
    </source>
</evidence>
<evidence type="ECO:0000256" key="6">
    <source>
        <dbReference type="ARBA" id="ARBA00022777"/>
    </source>
</evidence>
<dbReference type="Pfam" id="PF00069">
    <property type="entry name" value="Pkinase"/>
    <property type="match status" value="1"/>
</dbReference>
<keyword evidence="5 11" id="KW-0547">Nucleotide-binding</keyword>
<evidence type="ECO:0000256" key="2">
    <source>
        <dbReference type="ARBA" id="ARBA00013203"/>
    </source>
</evidence>
<dbReference type="GO" id="GO:0005524">
    <property type="term" value="F:ATP binding"/>
    <property type="evidence" value="ECO:0007669"/>
    <property type="project" value="UniProtKB-UniRule"/>
</dbReference>
<dbReference type="GO" id="GO:0005856">
    <property type="term" value="C:cytoskeleton"/>
    <property type="evidence" value="ECO:0007669"/>
    <property type="project" value="TreeGrafter"/>
</dbReference>
<keyword evidence="6 14" id="KW-0418">Kinase</keyword>
<comment type="similarity">
    <text evidence="1">Belongs to the protein kinase superfamily. CMGC Ser/Thr protein kinase family. MNB/DYRK subfamily.</text>
</comment>
<dbReference type="Proteomes" id="UP001431209">
    <property type="component" value="Unassembled WGS sequence"/>
</dbReference>
<proteinExistence type="inferred from homology"/>
<keyword evidence="15" id="KW-1185">Reference proteome</keyword>
<sequence>MSKLQPPTSANRQFRQPQPPQQNGNNKTQLQNLIPNKVAVGQTTQQSQAVMDLGPFKQTQSGRKKSAIGNRNSGQNWTSTNGLPAAPALVPQPPQNKPKDASAAGAQQPTISNKTNPTPRRYNFESVMQLNIKEAATAGSVKQPLSARPNYKESEPIVQQHPLTAREKQPTPHQNNRSSSSSRKEEVGGENNFRFPNSITPANALKLYDSNLSDFEQSEIFDYPKIYFIGNTNKKIKGTVSTTKNNHGYDDDRGDYQMVMNDHVAYRYEVLNVLGKGSFGQVCKCLDVKHNKLVALKMIRNKNRFHKQALVEVKILEHLRNNDPEKSYHVIEIYSYFYFRNHLCITTELMSINLYEFIMNNKFQGLSLGLIRRFAVQILTSLKYLARERIIHCDLKPENILLKSHDKSAIKVIDFGSSCFEDERMYTYIQSRFYRSPEVILGIAYGRPIDMWSFGCILAELYTGYPLFPGQNELEQLNFIMEILDVPSKKIIDLSTRRKHFFDANNNPRLIINTKSGKKRKPGSKNLFTALRCNDHNFVGFLEGCLRWDPHERFSPDEALRHEWILEGFIPPTPTQMMSTPRSQLNSASSRRTTVQQPTSTQSGEMNSTLSVEKPPSSSSSRPSRNGNLAGATTNAGPVVKRRYNVKANQNGGAVVKHASILPPLIDVKKKTTTVETVENSESNTNSEISEDDSERMEEITNNTGNH</sequence>
<dbReference type="GO" id="GO:0004712">
    <property type="term" value="F:protein serine/threonine/tyrosine kinase activity"/>
    <property type="evidence" value="ECO:0007669"/>
    <property type="project" value="UniProtKB-EC"/>
</dbReference>